<dbReference type="Proteomes" id="UP000190092">
    <property type="component" value="Unassembled WGS sequence"/>
</dbReference>
<keyword evidence="3" id="KW-1185">Reference proteome</keyword>
<sequence>MPEILIAQARPTSDEPPFMPGGGGPNDPNSTNWHGFELVLPDGSTIPDDDPKSASLTGTVRTPVLNLDEVAAAGCAARERLRRQAGNRLEVPVAVPNFLLDAAANLGHGGRFDYQRRGTFNPIVDEVIGRTGLHGVFEQRPQFLPIANINVGLYSQQSGLSLEQTLARAGWFARHFSSNARPDQPYGLDPRTARFIEIGYKLGQSGRFGRAATPP</sequence>
<dbReference type="AlphaFoldDB" id="A0A1T4QKK4"/>
<dbReference type="STRING" id="225324.SAMN02745126_03283"/>
<accession>A0A1T4QKK4</accession>
<proteinExistence type="predicted"/>
<feature type="region of interest" description="Disordered" evidence="1">
    <location>
        <begin position="1"/>
        <end position="32"/>
    </location>
</feature>
<protein>
    <submittedName>
        <fullName evidence="2">Uncharacterized protein</fullName>
    </submittedName>
</protein>
<gene>
    <name evidence="2" type="ORF">SAMN02745126_03283</name>
</gene>
<reference evidence="3" key="1">
    <citation type="submission" date="2017-02" db="EMBL/GenBank/DDBJ databases">
        <authorList>
            <person name="Varghese N."/>
            <person name="Submissions S."/>
        </authorList>
    </citation>
    <scope>NUCLEOTIDE SEQUENCE [LARGE SCALE GENOMIC DNA]</scope>
    <source>
        <strain evidence="3">ATCC 27094</strain>
    </source>
</reference>
<evidence type="ECO:0000313" key="3">
    <source>
        <dbReference type="Proteomes" id="UP000190092"/>
    </source>
</evidence>
<organism evidence="2 3">
    <name type="scientific">Enhydrobacter aerosaccus</name>
    <dbReference type="NCBI Taxonomy" id="225324"/>
    <lineage>
        <taxon>Bacteria</taxon>
        <taxon>Pseudomonadati</taxon>
        <taxon>Pseudomonadota</taxon>
        <taxon>Alphaproteobacteria</taxon>
        <taxon>Hyphomicrobiales</taxon>
        <taxon>Enhydrobacter</taxon>
    </lineage>
</organism>
<dbReference type="EMBL" id="FUWJ01000003">
    <property type="protein sequence ID" value="SKA04259.1"/>
    <property type="molecule type" value="Genomic_DNA"/>
</dbReference>
<evidence type="ECO:0000256" key="1">
    <source>
        <dbReference type="SAM" id="MobiDB-lite"/>
    </source>
</evidence>
<evidence type="ECO:0000313" key="2">
    <source>
        <dbReference type="EMBL" id="SKA04259.1"/>
    </source>
</evidence>
<name>A0A1T4QKK4_9HYPH</name>
<dbReference type="OrthoDB" id="6964328at2"/>